<evidence type="ECO:0000256" key="3">
    <source>
        <dbReference type="ARBA" id="ARBA00022679"/>
    </source>
</evidence>
<keyword evidence="4" id="KW-0548">Nucleotidyltransferase</keyword>
<dbReference type="Proteomes" id="UP000245207">
    <property type="component" value="Unassembled WGS sequence"/>
</dbReference>
<evidence type="ECO:0000256" key="1">
    <source>
        <dbReference type="ARBA" id="ARBA00012418"/>
    </source>
</evidence>
<feature type="domain" description="RNA polymerase Rpb1" evidence="6">
    <location>
        <begin position="50"/>
        <end position="102"/>
    </location>
</feature>
<dbReference type="STRING" id="35608.A0A2U1KNF4"/>
<dbReference type="EMBL" id="PKPP01015775">
    <property type="protein sequence ID" value="PWA38304.1"/>
    <property type="molecule type" value="Genomic_DNA"/>
</dbReference>
<name>A0A2U1KNF4_ARTAN</name>
<evidence type="ECO:0000256" key="2">
    <source>
        <dbReference type="ARBA" id="ARBA00022478"/>
    </source>
</evidence>
<keyword evidence="8" id="KW-1185">Reference proteome</keyword>
<dbReference type="Gene3D" id="4.10.860.120">
    <property type="entry name" value="RNA polymerase II, clamp domain"/>
    <property type="match status" value="1"/>
</dbReference>
<dbReference type="GO" id="GO:0006351">
    <property type="term" value="P:DNA-templated transcription"/>
    <property type="evidence" value="ECO:0007669"/>
    <property type="project" value="InterPro"/>
</dbReference>
<gene>
    <name evidence="7" type="ORF">CTI12_AA583460</name>
</gene>
<dbReference type="Pfam" id="PF04997">
    <property type="entry name" value="RNA_pol_Rpb1_1"/>
    <property type="match status" value="1"/>
</dbReference>
<keyword evidence="2" id="KW-0240">DNA-directed RNA polymerase</keyword>
<keyword evidence="5" id="KW-0804">Transcription</keyword>
<dbReference type="InterPro" id="IPR007080">
    <property type="entry name" value="RNA_pol_Rpb1_1"/>
</dbReference>
<organism evidence="7 8">
    <name type="scientific">Artemisia annua</name>
    <name type="common">Sweet wormwood</name>
    <dbReference type="NCBI Taxonomy" id="35608"/>
    <lineage>
        <taxon>Eukaryota</taxon>
        <taxon>Viridiplantae</taxon>
        <taxon>Streptophyta</taxon>
        <taxon>Embryophyta</taxon>
        <taxon>Tracheophyta</taxon>
        <taxon>Spermatophyta</taxon>
        <taxon>Magnoliopsida</taxon>
        <taxon>eudicotyledons</taxon>
        <taxon>Gunneridae</taxon>
        <taxon>Pentapetalae</taxon>
        <taxon>asterids</taxon>
        <taxon>campanulids</taxon>
        <taxon>Asterales</taxon>
        <taxon>Asteraceae</taxon>
        <taxon>Asteroideae</taxon>
        <taxon>Anthemideae</taxon>
        <taxon>Artemisiinae</taxon>
        <taxon>Artemisia</taxon>
    </lineage>
</organism>
<dbReference type="GO" id="GO:0000428">
    <property type="term" value="C:DNA-directed RNA polymerase complex"/>
    <property type="evidence" value="ECO:0007669"/>
    <property type="project" value="UniProtKB-KW"/>
</dbReference>
<dbReference type="AlphaFoldDB" id="A0A2U1KNF4"/>
<evidence type="ECO:0000313" key="7">
    <source>
        <dbReference type="EMBL" id="PWA38304.1"/>
    </source>
</evidence>
<dbReference type="SUPFAM" id="SSF64484">
    <property type="entry name" value="beta and beta-prime subunits of DNA dependent RNA-polymerase"/>
    <property type="match status" value="1"/>
</dbReference>
<comment type="caution">
    <text evidence="7">The sequence shown here is derived from an EMBL/GenBank/DDBJ whole genome shotgun (WGS) entry which is preliminary data.</text>
</comment>
<sequence length="175" mass="20048">MAYRVLMLKGTSERGAKKIRVHVLTDGSDVLDGSSVGFAENMKRTLQTYIAKDDLTHQLAMIIRHNENLRRQEGNGAPAHIISGFSQLMQFHVALYFDNELPCSYCILYKILIIDRLFLQNQSFLNENSMKAVKDLLSESEGTDNWYASKYTSMLRVMITGLLQYFLENMLVDQL</sequence>
<protein>
    <recommendedName>
        <fullName evidence="1">DNA-directed RNA polymerase</fullName>
        <ecNumber evidence="1">2.7.7.6</ecNumber>
    </recommendedName>
</protein>
<dbReference type="OrthoDB" id="270392at2759"/>
<reference evidence="7 8" key="1">
    <citation type="journal article" date="2018" name="Mol. Plant">
        <title>The genome of Artemisia annua provides insight into the evolution of Asteraceae family and artemisinin biosynthesis.</title>
        <authorList>
            <person name="Shen Q."/>
            <person name="Zhang L."/>
            <person name="Liao Z."/>
            <person name="Wang S."/>
            <person name="Yan T."/>
            <person name="Shi P."/>
            <person name="Liu M."/>
            <person name="Fu X."/>
            <person name="Pan Q."/>
            <person name="Wang Y."/>
            <person name="Lv Z."/>
            <person name="Lu X."/>
            <person name="Zhang F."/>
            <person name="Jiang W."/>
            <person name="Ma Y."/>
            <person name="Chen M."/>
            <person name="Hao X."/>
            <person name="Li L."/>
            <person name="Tang Y."/>
            <person name="Lv G."/>
            <person name="Zhou Y."/>
            <person name="Sun X."/>
            <person name="Brodelius P.E."/>
            <person name="Rose J.K.C."/>
            <person name="Tang K."/>
        </authorList>
    </citation>
    <scope>NUCLEOTIDE SEQUENCE [LARGE SCALE GENOMIC DNA]</scope>
    <source>
        <strain evidence="8">cv. Huhao1</strain>
        <tissue evidence="7">Leaf</tissue>
    </source>
</reference>
<proteinExistence type="predicted"/>
<dbReference type="GO" id="GO:0003677">
    <property type="term" value="F:DNA binding"/>
    <property type="evidence" value="ECO:0007669"/>
    <property type="project" value="InterPro"/>
</dbReference>
<dbReference type="EC" id="2.7.7.6" evidence="1"/>
<evidence type="ECO:0000256" key="4">
    <source>
        <dbReference type="ARBA" id="ARBA00022695"/>
    </source>
</evidence>
<dbReference type="GO" id="GO:0003899">
    <property type="term" value="F:DNA-directed RNA polymerase activity"/>
    <property type="evidence" value="ECO:0007669"/>
    <property type="project" value="UniProtKB-EC"/>
</dbReference>
<dbReference type="InterPro" id="IPR044893">
    <property type="entry name" value="RNA_pol_Rpb1_clamp_domain"/>
</dbReference>
<evidence type="ECO:0000313" key="8">
    <source>
        <dbReference type="Proteomes" id="UP000245207"/>
    </source>
</evidence>
<keyword evidence="3" id="KW-0808">Transferase</keyword>
<evidence type="ECO:0000259" key="6">
    <source>
        <dbReference type="Pfam" id="PF04997"/>
    </source>
</evidence>
<evidence type="ECO:0000256" key="5">
    <source>
        <dbReference type="ARBA" id="ARBA00023163"/>
    </source>
</evidence>
<accession>A0A2U1KNF4</accession>